<feature type="transmembrane region" description="Helical" evidence="1">
    <location>
        <begin position="12"/>
        <end position="39"/>
    </location>
</feature>
<reference evidence="3" key="1">
    <citation type="journal article" date="2019" name="Int. J. Syst. Evol. Microbiol.">
        <title>The Global Catalogue of Microorganisms (GCM) 10K type strain sequencing project: providing services to taxonomists for standard genome sequencing and annotation.</title>
        <authorList>
            <consortium name="The Broad Institute Genomics Platform"/>
            <consortium name="The Broad Institute Genome Sequencing Center for Infectious Disease"/>
            <person name="Wu L."/>
            <person name="Ma J."/>
        </authorList>
    </citation>
    <scope>NUCLEOTIDE SEQUENCE [LARGE SCALE GENOMIC DNA]</scope>
    <source>
        <strain evidence="3">JCM 30071</strain>
    </source>
</reference>
<dbReference type="EMBL" id="BMPN01000003">
    <property type="protein sequence ID" value="GGJ62357.1"/>
    <property type="molecule type" value="Genomic_DNA"/>
</dbReference>
<keyword evidence="1" id="KW-0812">Transmembrane</keyword>
<comment type="caution">
    <text evidence="2">The sequence shown here is derived from an EMBL/GenBank/DDBJ whole genome shotgun (WGS) entry which is preliminary data.</text>
</comment>
<gene>
    <name evidence="2" type="ORF">GCM10007111_25580</name>
</gene>
<evidence type="ECO:0000313" key="2">
    <source>
        <dbReference type="EMBL" id="GGJ62357.1"/>
    </source>
</evidence>
<accession>A0ABQ2DP39</accession>
<name>A0ABQ2DP39_9BACI</name>
<proteinExistence type="predicted"/>
<keyword evidence="3" id="KW-1185">Reference proteome</keyword>
<evidence type="ECO:0000313" key="3">
    <source>
        <dbReference type="Proteomes" id="UP000634435"/>
    </source>
</evidence>
<sequence>MSRKEKIRINLIADAFILFSIWYMDILFIQVLLALLAIYKHYYFIYKMKTIKPEKENANNYVSE</sequence>
<evidence type="ECO:0000256" key="1">
    <source>
        <dbReference type="SAM" id="Phobius"/>
    </source>
</evidence>
<keyword evidence="1" id="KW-0472">Membrane</keyword>
<dbReference type="Proteomes" id="UP000634435">
    <property type="component" value="Unassembled WGS sequence"/>
</dbReference>
<organism evidence="2 3">
    <name type="scientific">Virgibacillus kapii</name>
    <dbReference type="NCBI Taxonomy" id="1638645"/>
    <lineage>
        <taxon>Bacteria</taxon>
        <taxon>Bacillati</taxon>
        <taxon>Bacillota</taxon>
        <taxon>Bacilli</taxon>
        <taxon>Bacillales</taxon>
        <taxon>Bacillaceae</taxon>
        <taxon>Virgibacillus</taxon>
    </lineage>
</organism>
<keyword evidence="1" id="KW-1133">Transmembrane helix</keyword>
<protein>
    <submittedName>
        <fullName evidence="2">Uncharacterized protein</fullName>
    </submittedName>
</protein>